<dbReference type="Proteomes" id="UP000299102">
    <property type="component" value="Unassembled WGS sequence"/>
</dbReference>
<name>A0A4C1TZ84_EUMVA</name>
<reference evidence="1 2" key="1">
    <citation type="journal article" date="2019" name="Commun. Biol.">
        <title>The bagworm genome reveals a unique fibroin gene that provides high tensile strength.</title>
        <authorList>
            <person name="Kono N."/>
            <person name="Nakamura H."/>
            <person name="Ohtoshi R."/>
            <person name="Tomita M."/>
            <person name="Numata K."/>
            <person name="Arakawa K."/>
        </authorList>
    </citation>
    <scope>NUCLEOTIDE SEQUENCE [LARGE SCALE GENOMIC DNA]</scope>
</reference>
<evidence type="ECO:0000313" key="2">
    <source>
        <dbReference type="Proteomes" id="UP000299102"/>
    </source>
</evidence>
<keyword evidence="2" id="KW-1185">Reference proteome</keyword>
<evidence type="ECO:0000313" key="1">
    <source>
        <dbReference type="EMBL" id="GBP19124.1"/>
    </source>
</evidence>
<dbReference type="AlphaFoldDB" id="A0A4C1TZ84"/>
<comment type="caution">
    <text evidence="1">The sequence shown here is derived from an EMBL/GenBank/DDBJ whole genome shotgun (WGS) entry which is preliminary data.</text>
</comment>
<organism evidence="1 2">
    <name type="scientific">Eumeta variegata</name>
    <name type="common">Bagworm moth</name>
    <name type="synonym">Eumeta japonica</name>
    <dbReference type="NCBI Taxonomy" id="151549"/>
    <lineage>
        <taxon>Eukaryota</taxon>
        <taxon>Metazoa</taxon>
        <taxon>Ecdysozoa</taxon>
        <taxon>Arthropoda</taxon>
        <taxon>Hexapoda</taxon>
        <taxon>Insecta</taxon>
        <taxon>Pterygota</taxon>
        <taxon>Neoptera</taxon>
        <taxon>Endopterygota</taxon>
        <taxon>Lepidoptera</taxon>
        <taxon>Glossata</taxon>
        <taxon>Ditrysia</taxon>
        <taxon>Tineoidea</taxon>
        <taxon>Psychidae</taxon>
        <taxon>Oiketicinae</taxon>
        <taxon>Eumeta</taxon>
    </lineage>
</organism>
<sequence length="84" mass="9177">MKAFNAKWRTAAERGPGEGGGATCYMKLTTRPAVHAGHAPPLATPQGCRPSIYKICKAVLEIKSLSWYINVKRKKITQVCDGFV</sequence>
<protein>
    <submittedName>
        <fullName evidence="1">Uncharacterized protein</fullName>
    </submittedName>
</protein>
<accession>A0A4C1TZ84</accession>
<proteinExistence type="predicted"/>
<gene>
    <name evidence="1" type="ORF">EVAR_83437_1</name>
</gene>
<dbReference type="EMBL" id="BGZK01000104">
    <property type="protein sequence ID" value="GBP19124.1"/>
    <property type="molecule type" value="Genomic_DNA"/>
</dbReference>